<evidence type="ECO:0000313" key="1">
    <source>
        <dbReference type="EMBL" id="BAA57956.1"/>
    </source>
</evidence>
<accession>V9H181</accession>
<proteinExistence type="predicted"/>
<name>V9H181_CHLVU</name>
<keyword evidence="1" id="KW-0150">Chloroplast</keyword>
<dbReference type="RefSeq" id="NP_045880.1">
    <property type="nucleotide sequence ID" value="NC_001865.1"/>
</dbReference>
<reference evidence="1" key="1">
    <citation type="journal article" date="1997" name="Proc. Natl. Acad. Sci. U.S.A.">
        <title>Complete nucleotide sequence of the chloroplast genome from the green alga Chlorella vulgaris: the existence of genes possibly involved in chloroplast division.</title>
        <authorList>
            <person name="Wakasugi T."/>
            <person name="Nagai T."/>
            <person name="Kapoor M."/>
            <person name="Sugita M."/>
            <person name="Ito M."/>
            <person name="Ito S."/>
            <person name="Tsudzuki J."/>
            <person name="Nakashima K."/>
            <person name="Tsudzuki T."/>
            <person name="Suzuki Y."/>
            <person name="Hamada A."/>
            <person name="Ohta T."/>
            <person name="Inamura A."/>
            <person name="Yoshinaga K."/>
            <person name="Sugiura M."/>
        </authorList>
    </citation>
    <scope>NUCLEOTIDE SEQUENCE</scope>
</reference>
<organism evidence="1">
    <name type="scientific">Chlorella vulgaris</name>
    <name type="common">Green alga</name>
    <dbReference type="NCBI Taxonomy" id="3077"/>
    <lineage>
        <taxon>Eukaryota</taxon>
        <taxon>Viridiplantae</taxon>
        <taxon>Chlorophyta</taxon>
        <taxon>core chlorophytes</taxon>
        <taxon>Trebouxiophyceae</taxon>
        <taxon>Chlorellales</taxon>
        <taxon>Chlorellaceae</taxon>
        <taxon>Chlorella clade</taxon>
        <taxon>Chlorella</taxon>
    </lineage>
</organism>
<protein>
    <submittedName>
        <fullName evidence="1">Uncharacterized protein</fullName>
    </submittedName>
</protein>
<sequence length="48" mass="5813">MNALEKTKVLKQFYTFFCKKKYKIKNYIIKIEICKKNQRIRAITTILG</sequence>
<keyword evidence="1" id="KW-0934">Plastid</keyword>
<dbReference type="AlphaFoldDB" id="V9H181"/>
<dbReference type="EMBL" id="AB001684">
    <property type="protein sequence ID" value="BAA57956.1"/>
    <property type="molecule type" value="Genomic_DNA"/>
</dbReference>
<geneLocation type="chloroplast" evidence="1"/>
<dbReference type="GeneID" id="1457459"/>